<comment type="caution">
    <text evidence="1">The sequence shown here is derived from an EMBL/GenBank/DDBJ whole genome shotgun (WGS) entry which is preliminary data.</text>
</comment>
<sequence length="129" mass="14433">MGLLPSARVDARYAELADLRLASTLTDEDAREEAELDPFDRITCRTHRRWLHQCVSSPHHAVPVSGHRWCRPCARPLDAAVDELAGDVRFSCPRCGQTPDNRATRQLTRACRASIAAAADRWPDRDLCA</sequence>
<dbReference type="EMBL" id="JACGZW010000020">
    <property type="protein sequence ID" value="MBB1159523.1"/>
    <property type="molecule type" value="Genomic_DNA"/>
</dbReference>
<dbReference type="AlphaFoldDB" id="A0A7W3ZFY1"/>
<evidence type="ECO:0000313" key="2">
    <source>
        <dbReference type="Proteomes" id="UP000526734"/>
    </source>
</evidence>
<evidence type="ECO:0000313" key="1">
    <source>
        <dbReference type="EMBL" id="MBB1159523.1"/>
    </source>
</evidence>
<proteinExistence type="predicted"/>
<accession>A0A7W3ZFY1</accession>
<name>A0A7W3ZFY1_9PSEU</name>
<keyword evidence="2" id="KW-1185">Reference proteome</keyword>
<dbReference type="Proteomes" id="UP000526734">
    <property type="component" value="Unassembled WGS sequence"/>
</dbReference>
<reference evidence="1 2" key="1">
    <citation type="submission" date="2020-08" db="EMBL/GenBank/DDBJ databases">
        <title>Amycolatopsis sp. nov. DR6-1 isolated from Dendrobium heterocarpum.</title>
        <authorList>
            <person name="Tedsree N."/>
            <person name="Kuncharoen N."/>
            <person name="Likhitwitayawuid K."/>
            <person name="Tanasupawat S."/>
        </authorList>
    </citation>
    <scope>NUCLEOTIDE SEQUENCE [LARGE SCALE GENOMIC DNA]</scope>
    <source>
        <strain evidence="1 2">DR6-1</strain>
    </source>
</reference>
<organism evidence="1 2">
    <name type="scientific">Amycolatopsis dendrobii</name>
    <dbReference type="NCBI Taxonomy" id="2760662"/>
    <lineage>
        <taxon>Bacteria</taxon>
        <taxon>Bacillati</taxon>
        <taxon>Actinomycetota</taxon>
        <taxon>Actinomycetes</taxon>
        <taxon>Pseudonocardiales</taxon>
        <taxon>Pseudonocardiaceae</taxon>
        <taxon>Amycolatopsis</taxon>
    </lineage>
</organism>
<gene>
    <name evidence="1" type="ORF">H4281_40810</name>
</gene>
<protein>
    <submittedName>
        <fullName evidence="1">Uncharacterized protein</fullName>
    </submittedName>
</protein>